<organism evidence="1 2">
    <name type="scientific">Leucobacter chromiisoli</name>
    <dbReference type="NCBI Taxonomy" id="2796471"/>
    <lineage>
        <taxon>Bacteria</taxon>
        <taxon>Bacillati</taxon>
        <taxon>Actinomycetota</taxon>
        <taxon>Actinomycetes</taxon>
        <taxon>Micrococcales</taxon>
        <taxon>Microbacteriaceae</taxon>
        <taxon>Leucobacter</taxon>
    </lineage>
</organism>
<proteinExistence type="predicted"/>
<dbReference type="Proteomes" id="UP000608530">
    <property type="component" value="Unassembled WGS sequence"/>
</dbReference>
<protein>
    <recommendedName>
        <fullName evidence="3">Tail terminator</fullName>
    </recommendedName>
</protein>
<comment type="caution">
    <text evidence="1">The sequence shown here is derived from an EMBL/GenBank/DDBJ whole genome shotgun (WGS) entry which is preliminary data.</text>
</comment>
<evidence type="ECO:0000313" key="2">
    <source>
        <dbReference type="Proteomes" id="UP000608530"/>
    </source>
</evidence>
<sequence length="127" mass="14045">MEAYEFIDVESALVQYIKSVVRVPASTMVPQNKPPEHVLVARVGGTSDEVSDSPMVTFIVSAPGWVAAYDLVKLVRRRVMSVMRLGELPVYRHIEIGGPSRAPDPDTGDPRYQFTVQFKLRGSTAPD</sequence>
<dbReference type="RefSeq" id="WP_200116301.1">
    <property type="nucleotide sequence ID" value="NZ_JAEHOH010000022.1"/>
</dbReference>
<gene>
    <name evidence="1" type="ORF">JD276_14065</name>
</gene>
<evidence type="ECO:0008006" key="3">
    <source>
        <dbReference type="Google" id="ProtNLM"/>
    </source>
</evidence>
<dbReference type="AlphaFoldDB" id="A0A934QBJ9"/>
<dbReference type="EMBL" id="JAEHOH010000022">
    <property type="protein sequence ID" value="MBK0420159.1"/>
    <property type="molecule type" value="Genomic_DNA"/>
</dbReference>
<keyword evidence="2" id="KW-1185">Reference proteome</keyword>
<name>A0A934QBJ9_9MICO</name>
<reference evidence="1" key="1">
    <citation type="submission" date="2020-12" db="EMBL/GenBank/DDBJ databases">
        <title>Leucobacter sp. CAS1, isolated from Chromium sludge.</title>
        <authorList>
            <person name="Xu Z."/>
        </authorList>
    </citation>
    <scope>NUCLEOTIDE SEQUENCE</scope>
    <source>
        <strain evidence="1">CSA1</strain>
    </source>
</reference>
<accession>A0A934QBJ9</accession>
<evidence type="ECO:0000313" key="1">
    <source>
        <dbReference type="EMBL" id="MBK0420159.1"/>
    </source>
</evidence>